<keyword evidence="1" id="KW-0732">Signal</keyword>
<feature type="signal peptide" evidence="1">
    <location>
        <begin position="1"/>
        <end position="27"/>
    </location>
</feature>
<dbReference type="RefSeq" id="WP_272736344.1">
    <property type="nucleotide sequence ID" value="NZ_CP116942.1"/>
</dbReference>
<organism evidence="3 4">
    <name type="scientific">Iamia majanohamensis</name>
    <dbReference type="NCBI Taxonomy" id="467976"/>
    <lineage>
        <taxon>Bacteria</taxon>
        <taxon>Bacillati</taxon>
        <taxon>Actinomycetota</taxon>
        <taxon>Acidimicrobiia</taxon>
        <taxon>Acidimicrobiales</taxon>
        <taxon>Iamiaceae</taxon>
        <taxon>Iamia</taxon>
    </lineage>
</organism>
<dbReference type="KEGG" id="ima:PO878_20225"/>
<accession>A0AAE9Y5J6</accession>
<reference evidence="3" key="1">
    <citation type="submission" date="2023-01" db="EMBL/GenBank/DDBJ databases">
        <title>The diversity of Class Acidimicrobiia in South China Sea sediment environments and the proposal of Iamia marina sp. nov., a novel species of the genus Iamia.</title>
        <authorList>
            <person name="He Y."/>
            <person name="Tian X."/>
        </authorList>
    </citation>
    <scope>NUCLEOTIDE SEQUENCE</scope>
    <source>
        <strain evidence="3">DSM 19957</strain>
    </source>
</reference>
<feature type="chain" id="PRO_5041930325" evidence="1">
    <location>
        <begin position="28"/>
        <end position="386"/>
    </location>
</feature>
<proteinExistence type="predicted"/>
<dbReference type="GO" id="GO:0016787">
    <property type="term" value="F:hydrolase activity"/>
    <property type="evidence" value="ECO:0007669"/>
    <property type="project" value="UniProtKB-KW"/>
</dbReference>
<name>A0AAE9Y5J6_9ACTN</name>
<dbReference type="InterPro" id="IPR050491">
    <property type="entry name" value="AmpC-like"/>
</dbReference>
<protein>
    <submittedName>
        <fullName evidence="3">Serine hydrolase</fullName>
    </submittedName>
</protein>
<gene>
    <name evidence="3" type="ORF">PO878_20225</name>
</gene>
<keyword evidence="3" id="KW-0378">Hydrolase</keyword>
<dbReference type="PROSITE" id="PS51257">
    <property type="entry name" value="PROKAR_LIPOPROTEIN"/>
    <property type="match status" value="1"/>
</dbReference>
<dbReference type="PANTHER" id="PTHR46825:SF7">
    <property type="entry name" value="D-ALANYL-D-ALANINE CARBOXYPEPTIDASE"/>
    <property type="match status" value="1"/>
</dbReference>
<dbReference type="SUPFAM" id="SSF56601">
    <property type="entry name" value="beta-lactamase/transpeptidase-like"/>
    <property type="match status" value="1"/>
</dbReference>
<dbReference type="Proteomes" id="UP001216390">
    <property type="component" value="Chromosome"/>
</dbReference>
<dbReference type="AlphaFoldDB" id="A0AAE9Y5J6"/>
<evidence type="ECO:0000313" key="3">
    <source>
        <dbReference type="EMBL" id="WCO66822.1"/>
    </source>
</evidence>
<dbReference type="InterPro" id="IPR012338">
    <property type="entry name" value="Beta-lactam/transpept-like"/>
</dbReference>
<dbReference type="PANTHER" id="PTHR46825">
    <property type="entry name" value="D-ALANYL-D-ALANINE-CARBOXYPEPTIDASE/ENDOPEPTIDASE AMPH"/>
    <property type="match status" value="1"/>
</dbReference>
<sequence>MRTTPPPLRRAAVLALPLLLLALLVGCSDDEGEPGSSATTTTAPTGPPVLDAALTDELQATTDAVVEEMGVPGAVVLVTTPDDRWETAVGVTDLETGEPMETGLRWPLRSITKSFTVTLVLQLADEGLVDLDDTIDTYVDGVPNGDQVTLRQLADMSSGLPDYTNEAFIAAFSADPERQLSVEELLAFATAEPARAEPGTDRVYTNTNTLLLGEVVEEATGQPFAEALQERILGPLELEDTTYPISPDDWTTDAVGYQPDDDGELAPQPVNYSVFGPAGAMIASLDDLAAWGPVLATGDLVEPATQQARLEGAPLDEGPEYDSYALGIGELDGWWGHTGEGFGFTALVMHDADIQTTVAVAMNASQLESHAPTTLFRELAPILEGT</sequence>
<keyword evidence="4" id="KW-1185">Reference proteome</keyword>
<dbReference type="Pfam" id="PF00144">
    <property type="entry name" value="Beta-lactamase"/>
    <property type="match status" value="1"/>
</dbReference>
<evidence type="ECO:0000259" key="2">
    <source>
        <dbReference type="Pfam" id="PF00144"/>
    </source>
</evidence>
<evidence type="ECO:0000256" key="1">
    <source>
        <dbReference type="SAM" id="SignalP"/>
    </source>
</evidence>
<dbReference type="InterPro" id="IPR001466">
    <property type="entry name" value="Beta-lactam-related"/>
</dbReference>
<dbReference type="Gene3D" id="3.40.710.10">
    <property type="entry name" value="DD-peptidase/beta-lactamase superfamily"/>
    <property type="match status" value="1"/>
</dbReference>
<feature type="domain" description="Beta-lactamase-related" evidence="2">
    <location>
        <begin position="61"/>
        <end position="370"/>
    </location>
</feature>
<dbReference type="EMBL" id="CP116942">
    <property type="protein sequence ID" value="WCO66822.1"/>
    <property type="molecule type" value="Genomic_DNA"/>
</dbReference>
<evidence type="ECO:0000313" key="4">
    <source>
        <dbReference type="Proteomes" id="UP001216390"/>
    </source>
</evidence>